<protein>
    <submittedName>
        <fullName evidence="12">Type II secretion system protein GspC</fullName>
    </submittedName>
</protein>
<evidence type="ECO:0000259" key="11">
    <source>
        <dbReference type="Pfam" id="PF11356"/>
    </source>
</evidence>
<dbReference type="Gene3D" id="2.30.30.830">
    <property type="match status" value="1"/>
</dbReference>
<name>A0ABV7CQL8_9GAMM</name>
<keyword evidence="9 10" id="KW-0472">Membrane</keyword>
<gene>
    <name evidence="12" type="primary">gspC</name>
    <name evidence="12" type="ORF">ACFOEE_20140</name>
</gene>
<reference evidence="13" key="1">
    <citation type="journal article" date="2019" name="Int. J. Syst. Evol. Microbiol.">
        <title>The Global Catalogue of Microorganisms (GCM) 10K type strain sequencing project: providing services to taxonomists for standard genome sequencing and annotation.</title>
        <authorList>
            <consortium name="The Broad Institute Genomics Platform"/>
            <consortium name="The Broad Institute Genome Sequencing Center for Infectious Disease"/>
            <person name="Wu L."/>
            <person name="Ma J."/>
        </authorList>
    </citation>
    <scope>NUCLEOTIDE SEQUENCE [LARGE SCALE GENOMIC DNA]</scope>
    <source>
        <strain evidence="13">KCTC 42730</strain>
    </source>
</reference>
<dbReference type="InterPro" id="IPR024961">
    <property type="entry name" value="T2SS_GspC_N"/>
</dbReference>
<dbReference type="InterPro" id="IPR001639">
    <property type="entry name" value="T2SS_protein-GspC"/>
</dbReference>
<dbReference type="RefSeq" id="WP_377129014.1">
    <property type="nucleotide sequence ID" value="NZ_JBHRSD010000048.1"/>
</dbReference>
<comment type="subcellular location">
    <subcellularLocation>
        <location evidence="1">Cell inner membrane</location>
    </subcellularLocation>
</comment>
<dbReference type="Gene3D" id="2.30.42.10">
    <property type="match status" value="1"/>
</dbReference>
<dbReference type="NCBIfam" id="TIGR01713">
    <property type="entry name" value="typeII_sec_gspC"/>
    <property type="match status" value="1"/>
</dbReference>
<dbReference type="Proteomes" id="UP001595453">
    <property type="component" value="Unassembled WGS sequence"/>
</dbReference>
<keyword evidence="6 10" id="KW-0812">Transmembrane</keyword>
<accession>A0ABV7CQL8</accession>
<dbReference type="SUPFAM" id="SSF50156">
    <property type="entry name" value="PDZ domain-like"/>
    <property type="match status" value="1"/>
</dbReference>
<evidence type="ECO:0000256" key="5">
    <source>
        <dbReference type="ARBA" id="ARBA00022519"/>
    </source>
</evidence>
<keyword evidence="4" id="KW-1003">Cell membrane</keyword>
<evidence type="ECO:0000313" key="13">
    <source>
        <dbReference type="Proteomes" id="UP001595453"/>
    </source>
</evidence>
<evidence type="ECO:0000256" key="7">
    <source>
        <dbReference type="ARBA" id="ARBA00022927"/>
    </source>
</evidence>
<evidence type="ECO:0000256" key="2">
    <source>
        <dbReference type="ARBA" id="ARBA00007986"/>
    </source>
</evidence>
<keyword evidence="8 10" id="KW-1133">Transmembrane helix</keyword>
<dbReference type="EMBL" id="JBHRSD010000048">
    <property type="protein sequence ID" value="MFC3034822.1"/>
    <property type="molecule type" value="Genomic_DNA"/>
</dbReference>
<proteinExistence type="inferred from homology"/>
<organism evidence="12 13">
    <name type="scientific">Pseudoalteromonas fenneropenaei</name>
    <dbReference type="NCBI Taxonomy" id="1737459"/>
    <lineage>
        <taxon>Bacteria</taxon>
        <taxon>Pseudomonadati</taxon>
        <taxon>Pseudomonadota</taxon>
        <taxon>Gammaproteobacteria</taxon>
        <taxon>Alteromonadales</taxon>
        <taxon>Pseudoalteromonadaceae</taxon>
        <taxon>Pseudoalteromonas</taxon>
    </lineage>
</organism>
<feature type="transmembrane region" description="Helical" evidence="10">
    <location>
        <begin position="23"/>
        <end position="44"/>
    </location>
</feature>
<comment type="caution">
    <text evidence="12">The sequence shown here is derived from an EMBL/GenBank/DDBJ whole genome shotgun (WGS) entry which is preliminary data.</text>
</comment>
<comment type="similarity">
    <text evidence="2">Belongs to the GSP C family.</text>
</comment>
<evidence type="ECO:0000256" key="10">
    <source>
        <dbReference type="SAM" id="Phobius"/>
    </source>
</evidence>
<evidence type="ECO:0000256" key="9">
    <source>
        <dbReference type="ARBA" id="ARBA00023136"/>
    </source>
</evidence>
<dbReference type="InterPro" id="IPR036034">
    <property type="entry name" value="PDZ_sf"/>
</dbReference>
<evidence type="ECO:0000256" key="4">
    <source>
        <dbReference type="ARBA" id="ARBA00022475"/>
    </source>
</evidence>
<evidence type="ECO:0000313" key="12">
    <source>
        <dbReference type="EMBL" id="MFC3034822.1"/>
    </source>
</evidence>
<feature type="domain" description="Type II secretion system protein GspC N-terminal" evidence="11">
    <location>
        <begin position="29"/>
        <end position="164"/>
    </location>
</feature>
<sequence length="300" mass="32949">MEQYLVQLQKIAQYLPHKRLNKLVTLAAVIYIAYLASQLFWLLWPKPTSSNLPALANYQQSAQTPVNVRSIISQNLFGQADAKPDTAPKTVISDAPETRLSLRLTGIVAVSQDDEAGLAVIESQGRQETYVVQDAIAGTRAKLAQVLPDRVILDVGGRFETLMLDGLDFTKTVSVPSSAKRNNNAAEAAQYTVEKDNLKADLTATRSEVMQDPGKLFDYIRISQATKDGKLIGYRLSAGKDPELFARMGLKNNDLAVAINGYQLTDMKQAMQAVNELRNSTNATITIERDGGLMDVQFSL</sequence>
<evidence type="ECO:0000256" key="8">
    <source>
        <dbReference type="ARBA" id="ARBA00022989"/>
    </source>
</evidence>
<dbReference type="Pfam" id="PF11356">
    <property type="entry name" value="T2SSC"/>
    <property type="match status" value="1"/>
</dbReference>
<keyword evidence="7" id="KW-0653">Protein transport</keyword>
<evidence type="ECO:0000256" key="6">
    <source>
        <dbReference type="ARBA" id="ARBA00022692"/>
    </source>
</evidence>
<keyword evidence="5" id="KW-0997">Cell inner membrane</keyword>
<evidence type="ECO:0000256" key="3">
    <source>
        <dbReference type="ARBA" id="ARBA00022448"/>
    </source>
</evidence>
<keyword evidence="13" id="KW-1185">Reference proteome</keyword>
<evidence type="ECO:0000256" key="1">
    <source>
        <dbReference type="ARBA" id="ARBA00004533"/>
    </source>
</evidence>
<keyword evidence="3" id="KW-0813">Transport</keyword>